<dbReference type="Pfam" id="PF22752">
    <property type="entry name" value="DUF488-N3i"/>
    <property type="match status" value="1"/>
</dbReference>
<evidence type="ECO:0000313" key="1">
    <source>
        <dbReference type="EMBL" id="RMH94081.1"/>
    </source>
</evidence>
<dbReference type="OrthoDB" id="9790745at2"/>
<organism evidence="1 2">
    <name type="scientific">Solilutibacter pythonis</name>
    <dbReference type="NCBI Taxonomy" id="2483112"/>
    <lineage>
        <taxon>Bacteria</taxon>
        <taxon>Pseudomonadati</taxon>
        <taxon>Pseudomonadota</taxon>
        <taxon>Gammaproteobacteria</taxon>
        <taxon>Lysobacterales</taxon>
        <taxon>Lysobacteraceae</taxon>
        <taxon>Solilutibacter</taxon>
    </lineage>
</organism>
<dbReference type="AlphaFoldDB" id="A0A3M2HWH5"/>
<dbReference type="Proteomes" id="UP000275012">
    <property type="component" value="Unassembled WGS sequence"/>
</dbReference>
<gene>
    <name evidence="1" type="ORF">EBB59_02650</name>
</gene>
<dbReference type="InterPro" id="IPR052552">
    <property type="entry name" value="YeaO-like"/>
</dbReference>
<comment type="caution">
    <text evidence="1">The sequence shown here is derived from an EMBL/GenBank/DDBJ whole genome shotgun (WGS) entry which is preliminary data.</text>
</comment>
<proteinExistence type="predicted"/>
<dbReference type="PANTHER" id="PTHR36849:SF1">
    <property type="entry name" value="CYTOPLASMIC PROTEIN"/>
    <property type="match status" value="1"/>
</dbReference>
<protein>
    <submittedName>
        <fullName evidence="1">DUF488 domain-containing protein</fullName>
    </submittedName>
</protein>
<dbReference type="EMBL" id="RFLY01000003">
    <property type="protein sequence ID" value="RMH94081.1"/>
    <property type="molecule type" value="Genomic_DNA"/>
</dbReference>
<dbReference type="PANTHER" id="PTHR36849">
    <property type="entry name" value="CYTOPLASMIC PROTEIN-RELATED"/>
    <property type="match status" value="1"/>
</dbReference>
<reference evidence="1 2" key="1">
    <citation type="submission" date="2018-10" db="EMBL/GenBank/DDBJ databases">
        <title>Proposal of Lysobacter pythonis sp. nov. isolated from royal pythons (Python regius).</title>
        <authorList>
            <person name="Hans-Juergen B."/>
            <person name="Huptas C."/>
            <person name="Sandra B."/>
            <person name="Igor L."/>
            <person name="Joachim S."/>
            <person name="Siegfried S."/>
            <person name="Mareike W."/>
            <person name="Peter K."/>
        </authorList>
    </citation>
    <scope>NUCLEOTIDE SEQUENCE [LARGE SCALE GENOMIC DNA]</scope>
    <source>
        <strain evidence="1 2">4284/11</strain>
    </source>
</reference>
<accession>A0A3M2HWH5</accession>
<name>A0A3M2HWH5_9GAMM</name>
<evidence type="ECO:0000313" key="2">
    <source>
        <dbReference type="Proteomes" id="UP000275012"/>
    </source>
</evidence>
<sequence length="116" mass="13300">MRMALQIKRAYRPAASDDGQRILVDRLWPRGLSKEKAHLHGWLKDLAPSDRLRRWFDHDPTKWAGFRQRYAAELDANPAPVAELRALLKKGKVTLVYAARDEQHNNAVALKDYLGG</sequence>
<keyword evidence="2" id="KW-1185">Reference proteome</keyword>